<proteinExistence type="predicted"/>
<dbReference type="Proteomes" id="UP000003779">
    <property type="component" value="Chromosome"/>
</dbReference>
<feature type="compositionally biased region" description="Basic and acidic residues" evidence="1">
    <location>
        <begin position="36"/>
        <end position="46"/>
    </location>
</feature>
<dbReference type="AlphaFoldDB" id="J7L753"/>
<name>J7L753_NOCAA</name>
<feature type="region of interest" description="Disordered" evidence="1">
    <location>
        <begin position="1"/>
        <end position="64"/>
    </location>
</feature>
<reference evidence="3" key="2">
    <citation type="submission" date="2012-08" db="EMBL/GenBank/DDBJ databases">
        <title>Whole-genome sequence of Nocardiopsis alba strain ATCC BAA-2165 associated with honeybees.</title>
        <authorList>
            <person name="Qiao J."/>
            <person name="Chen L."/>
            <person name="Li Y."/>
            <person name="Wang J."/>
            <person name="Zhang W."/>
            <person name="Chen S."/>
        </authorList>
    </citation>
    <scope>NUCLEOTIDE SEQUENCE [LARGE SCALE GENOMIC DNA]</scope>
    <source>
        <strain evidence="3">ATCC BAA-2165 / BE74</strain>
    </source>
</reference>
<dbReference type="KEGG" id="nal:B005_4818"/>
<accession>J7L753</accession>
<evidence type="ECO:0000256" key="1">
    <source>
        <dbReference type="SAM" id="MobiDB-lite"/>
    </source>
</evidence>
<evidence type="ECO:0000313" key="2">
    <source>
        <dbReference type="EMBL" id="AFR09473.1"/>
    </source>
</evidence>
<gene>
    <name evidence="2" type="ordered locus">B005_4818</name>
</gene>
<protein>
    <submittedName>
        <fullName evidence="2">Uncharacterized protein</fullName>
    </submittedName>
</protein>
<reference evidence="2 3" key="1">
    <citation type="journal article" date="2012" name="J. Bacteriol.">
        <title>Whole-Genome Sequence of Nocardiopsis alba Strain ATCC BAA-2165, Associated with Honeybees.</title>
        <authorList>
            <person name="Qiao J."/>
            <person name="Chen L."/>
            <person name="Li Y."/>
            <person name="Wang J."/>
            <person name="Zhang W."/>
            <person name="Chen S."/>
        </authorList>
    </citation>
    <scope>NUCLEOTIDE SEQUENCE [LARGE SCALE GENOMIC DNA]</scope>
    <source>
        <strain evidence="3">ATCC BAA-2165 / BE74</strain>
    </source>
</reference>
<evidence type="ECO:0000313" key="3">
    <source>
        <dbReference type="Proteomes" id="UP000003779"/>
    </source>
</evidence>
<sequence length="64" mass="6975">MSGFPSFGRTGPNKRYHRNLPTTIDVGGGWKAGRMNTDDEQRDHGLSRVPPVVDGDGGFEGEED</sequence>
<organism evidence="2 3">
    <name type="scientific">Nocardiopsis alba (strain ATCC BAA-2165 / BE74)</name>
    <dbReference type="NCBI Taxonomy" id="1205910"/>
    <lineage>
        <taxon>Bacteria</taxon>
        <taxon>Bacillati</taxon>
        <taxon>Actinomycetota</taxon>
        <taxon>Actinomycetes</taxon>
        <taxon>Streptosporangiales</taxon>
        <taxon>Nocardiopsidaceae</taxon>
        <taxon>Nocardiopsis</taxon>
    </lineage>
</organism>
<dbReference type="PATRIC" id="fig|1205910.3.peg.4554"/>
<dbReference type="EMBL" id="CP003788">
    <property type="protein sequence ID" value="AFR09473.1"/>
    <property type="molecule type" value="Genomic_DNA"/>
</dbReference>
<dbReference type="HOGENOM" id="CLU_2863268_0_0_11"/>